<evidence type="ECO:0000256" key="1">
    <source>
        <dbReference type="ARBA" id="ARBA00008791"/>
    </source>
</evidence>
<proteinExistence type="inferred from homology"/>
<dbReference type="PANTHER" id="PTHR46268">
    <property type="entry name" value="STRESS RESPONSE PROTEIN NHAX"/>
    <property type="match status" value="1"/>
</dbReference>
<comment type="similarity">
    <text evidence="1">Belongs to the universal stress protein A family.</text>
</comment>
<dbReference type="PRINTS" id="PR01438">
    <property type="entry name" value="UNVRSLSTRESS"/>
</dbReference>
<dbReference type="InterPro" id="IPR006016">
    <property type="entry name" value="UspA"/>
</dbReference>
<dbReference type="CDD" id="cd00293">
    <property type="entry name" value="USP-like"/>
    <property type="match status" value="2"/>
</dbReference>
<dbReference type="InterPro" id="IPR014729">
    <property type="entry name" value="Rossmann-like_a/b/a_fold"/>
</dbReference>
<name>A0A7C3WS38_9BACT</name>
<dbReference type="PANTHER" id="PTHR46268:SF26">
    <property type="entry name" value="UNIVERSAL STRESS PROTEIN MJ0577"/>
    <property type="match status" value="1"/>
</dbReference>
<dbReference type="InterPro" id="IPR006015">
    <property type="entry name" value="Universal_stress_UspA"/>
</dbReference>
<dbReference type="Pfam" id="PF00582">
    <property type="entry name" value="Usp"/>
    <property type="match status" value="2"/>
</dbReference>
<feature type="domain" description="UspA" evidence="2">
    <location>
        <begin position="1"/>
        <end position="132"/>
    </location>
</feature>
<dbReference type="SUPFAM" id="SSF52402">
    <property type="entry name" value="Adenine nucleotide alpha hydrolases-like"/>
    <property type="match status" value="2"/>
</dbReference>
<dbReference type="EMBL" id="DTHB01000049">
    <property type="protein sequence ID" value="HGB15075.1"/>
    <property type="molecule type" value="Genomic_DNA"/>
</dbReference>
<organism evidence="3">
    <name type="scientific">Desulfobacca acetoxidans</name>
    <dbReference type="NCBI Taxonomy" id="60893"/>
    <lineage>
        <taxon>Bacteria</taxon>
        <taxon>Pseudomonadati</taxon>
        <taxon>Thermodesulfobacteriota</taxon>
        <taxon>Desulfobaccia</taxon>
        <taxon>Desulfobaccales</taxon>
        <taxon>Desulfobaccaceae</taxon>
        <taxon>Desulfobacca</taxon>
    </lineage>
</organism>
<comment type="caution">
    <text evidence="3">The sequence shown here is derived from an EMBL/GenBank/DDBJ whole genome shotgun (WGS) entry which is preliminary data.</text>
</comment>
<dbReference type="AlphaFoldDB" id="A0A7C3WS38"/>
<evidence type="ECO:0000259" key="2">
    <source>
        <dbReference type="Pfam" id="PF00582"/>
    </source>
</evidence>
<accession>A0A7C3WS38</accession>
<reference evidence="3" key="1">
    <citation type="journal article" date="2020" name="mSystems">
        <title>Genome- and Community-Level Interaction Insights into Carbon Utilization and Element Cycling Functions of Hydrothermarchaeota in Hydrothermal Sediment.</title>
        <authorList>
            <person name="Zhou Z."/>
            <person name="Liu Y."/>
            <person name="Xu W."/>
            <person name="Pan J."/>
            <person name="Luo Z.H."/>
            <person name="Li M."/>
        </authorList>
    </citation>
    <scope>NUCLEOTIDE SEQUENCE [LARGE SCALE GENOMIC DNA]</scope>
    <source>
        <strain evidence="3">SpSt-776</strain>
    </source>
</reference>
<sequence>MFKKLVLATDLSPAWEEIIACAGELKALGAEELILTHVVTVKFLVGLEATIRAEAEPKLAAQKEQLQKQGFRVSVELPSGLPAYALNEVAERHHADLLVVGPQKTSRWQERILGSVASAVLHHARYPVLLLKSSIREELEAGVCRLQATELLRHVLFPTDFSMASERAGYYLKGLAGRGVQRVTVLHALDVPGGEAYPPGFQEMAEAQARESLAAVREQLLQAGFPQVEAVFDPGHPLSAILKVLETHDISLIVMGTLGKGFIKELFLGSVAHNVARLAPCPVLLIPPASR</sequence>
<gene>
    <name evidence="3" type="ORF">ENV62_07565</name>
</gene>
<feature type="domain" description="UspA" evidence="2">
    <location>
        <begin position="153"/>
        <end position="287"/>
    </location>
</feature>
<evidence type="ECO:0000313" key="3">
    <source>
        <dbReference type="EMBL" id="HGB15075.1"/>
    </source>
</evidence>
<protein>
    <submittedName>
        <fullName evidence="3">Universal stress protein</fullName>
    </submittedName>
</protein>
<dbReference type="Gene3D" id="3.40.50.620">
    <property type="entry name" value="HUPs"/>
    <property type="match status" value="2"/>
</dbReference>